<feature type="transmembrane region" description="Helical" evidence="10">
    <location>
        <begin position="231"/>
        <end position="253"/>
    </location>
</feature>
<feature type="transmembrane region" description="Helical" evidence="10">
    <location>
        <begin position="273"/>
        <end position="299"/>
    </location>
</feature>
<evidence type="ECO:0000256" key="10">
    <source>
        <dbReference type="RuleBase" id="RU363032"/>
    </source>
</evidence>
<evidence type="ECO:0000256" key="1">
    <source>
        <dbReference type="ARBA" id="ARBA00004651"/>
    </source>
</evidence>
<dbReference type="Pfam" id="PF00528">
    <property type="entry name" value="BPD_transp_1"/>
    <property type="match status" value="1"/>
</dbReference>
<proteinExistence type="inferred from homology"/>
<feature type="transmembrane region" description="Helical" evidence="10">
    <location>
        <begin position="172"/>
        <end position="191"/>
    </location>
</feature>
<accession>A0ABW5QV62</accession>
<dbReference type="InterPro" id="IPR045621">
    <property type="entry name" value="BPD_transp_1_N"/>
</dbReference>
<dbReference type="Proteomes" id="UP001597493">
    <property type="component" value="Unassembled WGS sequence"/>
</dbReference>
<evidence type="ECO:0000256" key="2">
    <source>
        <dbReference type="ARBA" id="ARBA00009306"/>
    </source>
</evidence>
<keyword evidence="3 10" id="KW-0813">Transport</keyword>
<comment type="similarity">
    <text evidence="2 10">Belongs to the binding-protein-dependent transport system permease family.</text>
</comment>
<sequence length="307" mass="33891">MARYALQRLLGVIPLFIIVSIVIFMFIHFIPGDPARLVAGKEATLDEIEAIRGQLGLDLPLWQQYLRYMGDLLSGDLGQSLRSGLPVSDMVASRLGPTLWLTFLSLGWALVIGLFIGVMTSVFRNKWPDYLGMLTAISGISIPGFWLGLVLIQIFSVELGWFPTGGVDSWRSYILPSLTLGAGIMSMLARYSRSSMLETLRADYIRTGRAKGLRESVVVSRHALRNSLIEVVTVAGLQFGFLLGGSVMVETVFSIPGLGRLLVDSISFRDYTVIQALLLLFAVQFILINLIVDLLYGVLNPKIRYSS</sequence>
<feature type="transmembrane region" description="Helical" evidence="10">
    <location>
        <begin position="130"/>
        <end position="152"/>
    </location>
</feature>
<keyword evidence="5 10" id="KW-0812">Transmembrane</keyword>
<keyword evidence="4" id="KW-1003">Cell membrane</keyword>
<evidence type="ECO:0000313" key="12">
    <source>
        <dbReference type="EMBL" id="MFD2660339.1"/>
    </source>
</evidence>
<dbReference type="PANTHER" id="PTHR43163">
    <property type="entry name" value="DIPEPTIDE TRANSPORT SYSTEM PERMEASE PROTEIN DPPB-RELATED"/>
    <property type="match status" value="1"/>
</dbReference>
<evidence type="ECO:0000256" key="3">
    <source>
        <dbReference type="ARBA" id="ARBA00022448"/>
    </source>
</evidence>
<dbReference type="RefSeq" id="WP_379271489.1">
    <property type="nucleotide sequence ID" value="NZ_JBHUGT010000046.1"/>
</dbReference>
<protein>
    <recommendedName>
        <fullName evidence="9">Glutathione transport system permease protein GsiC</fullName>
    </recommendedName>
</protein>
<dbReference type="PROSITE" id="PS50928">
    <property type="entry name" value="ABC_TM1"/>
    <property type="match status" value="1"/>
</dbReference>
<evidence type="ECO:0000256" key="6">
    <source>
        <dbReference type="ARBA" id="ARBA00022989"/>
    </source>
</evidence>
<name>A0ABW5QV62_9BACL</name>
<keyword evidence="13" id="KW-1185">Reference proteome</keyword>
<dbReference type="Gene3D" id="1.10.3720.10">
    <property type="entry name" value="MetI-like"/>
    <property type="match status" value="1"/>
</dbReference>
<dbReference type="PANTHER" id="PTHR43163:SF5">
    <property type="entry name" value="GLUTATHIONE TRANSPORT SYSTEM PERMEASE PROTEIN GSIC"/>
    <property type="match status" value="1"/>
</dbReference>
<feature type="transmembrane region" description="Helical" evidence="10">
    <location>
        <begin position="9"/>
        <end position="30"/>
    </location>
</feature>
<dbReference type="Pfam" id="PF19300">
    <property type="entry name" value="BPD_transp_1_N"/>
    <property type="match status" value="1"/>
</dbReference>
<evidence type="ECO:0000256" key="4">
    <source>
        <dbReference type="ARBA" id="ARBA00022475"/>
    </source>
</evidence>
<comment type="caution">
    <text evidence="12">The sequence shown here is derived from an EMBL/GenBank/DDBJ whole genome shotgun (WGS) entry which is preliminary data.</text>
</comment>
<keyword evidence="6 10" id="KW-1133">Transmembrane helix</keyword>
<organism evidence="12 13">
    <name type="scientific">Paenibacillus thailandensis</name>
    <dbReference type="NCBI Taxonomy" id="393250"/>
    <lineage>
        <taxon>Bacteria</taxon>
        <taxon>Bacillati</taxon>
        <taxon>Bacillota</taxon>
        <taxon>Bacilli</taxon>
        <taxon>Bacillales</taxon>
        <taxon>Paenibacillaceae</taxon>
        <taxon>Paenibacillus</taxon>
    </lineage>
</organism>
<dbReference type="EMBL" id="JBHUMY010000007">
    <property type="protein sequence ID" value="MFD2660339.1"/>
    <property type="molecule type" value="Genomic_DNA"/>
</dbReference>
<evidence type="ECO:0000256" key="5">
    <source>
        <dbReference type="ARBA" id="ARBA00022692"/>
    </source>
</evidence>
<keyword evidence="7 10" id="KW-0472">Membrane</keyword>
<evidence type="ECO:0000256" key="9">
    <source>
        <dbReference type="ARBA" id="ARBA00041107"/>
    </source>
</evidence>
<dbReference type="InterPro" id="IPR035906">
    <property type="entry name" value="MetI-like_sf"/>
</dbReference>
<comment type="function">
    <text evidence="8">Part of the ABC transporter complex GsiABCD involved in glutathione import. Probably responsible for the translocation of the substrate across the membrane.</text>
</comment>
<comment type="subcellular location">
    <subcellularLocation>
        <location evidence="1 10">Cell membrane</location>
        <topology evidence="1 10">Multi-pass membrane protein</topology>
    </subcellularLocation>
</comment>
<dbReference type="CDD" id="cd06261">
    <property type="entry name" value="TM_PBP2"/>
    <property type="match status" value="1"/>
</dbReference>
<evidence type="ECO:0000256" key="7">
    <source>
        <dbReference type="ARBA" id="ARBA00023136"/>
    </source>
</evidence>
<feature type="transmembrane region" description="Helical" evidence="10">
    <location>
        <begin position="99"/>
        <end position="123"/>
    </location>
</feature>
<evidence type="ECO:0000313" key="13">
    <source>
        <dbReference type="Proteomes" id="UP001597493"/>
    </source>
</evidence>
<evidence type="ECO:0000256" key="8">
    <source>
        <dbReference type="ARBA" id="ARBA00037215"/>
    </source>
</evidence>
<dbReference type="SUPFAM" id="SSF161098">
    <property type="entry name" value="MetI-like"/>
    <property type="match status" value="1"/>
</dbReference>
<gene>
    <name evidence="12" type="ORF">ACFSW5_08635</name>
</gene>
<reference evidence="13" key="1">
    <citation type="journal article" date="2019" name="Int. J. Syst. Evol. Microbiol.">
        <title>The Global Catalogue of Microorganisms (GCM) 10K type strain sequencing project: providing services to taxonomists for standard genome sequencing and annotation.</title>
        <authorList>
            <consortium name="The Broad Institute Genomics Platform"/>
            <consortium name="The Broad Institute Genome Sequencing Center for Infectious Disease"/>
            <person name="Wu L."/>
            <person name="Ma J."/>
        </authorList>
    </citation>
    <scope>NUCLEOTIDE SEQUENCE [LARGE SCALE GENOMIC DNA]</scope>
    <source>
        <strain evidence="13">TISTR 1827</strain>
    </source>
</reference>
<feature type="domain" description="ABC transmembrane type-1" evidence="11">
    <location>
        <begin position="95"/>
        <end position="296"/>
    </location>
</feature>
<evidence type="ECO:0000259" key="11">
    <source>
        <dbReference type="PROSITE" id="PS50928"/>
    </source>
</evidence>
<dbReference type="InterPro" id="IPR000515">
    <property type="entry name" value="MetI-like"/>
</dbReference>